<dbReference type="EMBL" id="MLJW01001119">
    <property type="protein sequence ID" value="OIQ80035.1"/>
    <property type="molecule type" value="Genomic_DNA"/>
</dbReference>
<reference evidence="2" key="1">
    <citation type="submission" date="2016-10" db="EMBL/GenBank/DDBJ databases">
        <title>Sequence of Gallionella enrichment culture.</title>
        <authorList>
            <person name="Poehlein A."/>
            <person name="Muehling M."/>
            <person name="Daniel R."/>
        </authorList>
    </citation>
    <scope>NUCLEOTIDE SEQUENCE</scope>
</reference>
<protein>
    <submittedName>
        <fullName evidence="2">Uncharacterized protein</fullName>
    </submittedName>
</protein>
<evidence type="ECO:0000313" key="2">
    <source>
        <dbReference type="EMBL" id="OIQ80035.1"/>
    </source>
</evidence>
<feature type="compositionally biased region" description="Basic and acidic residues" evidence="1">
    <location>
        <begin position="20"/>
        <end position="69"/>
    </location>
</feature>
<organism evidence="2">
    <name type="scientific">mine drainage metagenome</name>
    <dbReference type="NCBI Taxonomy" id="410659"/>
    <lineage>
        <taxon>unclassified sequences</taxon>
        <taxon>metagenomes</taxon>
        <taxon>ecological metagenomes</taxon>
    </lineage>
</organism>
<dbReference type="AlphaFoldDB" id="A0A1J5QRB3"/>
<comment type="caution">
    <text evidence="2">The sequence shown here is derived from an EMBL/GenBank/DDBJ whole genome shotgun (WGS) entry which is preliminary data.</text>
</comment>
<proteinExistence type="predicted"/>
<accession>A0A1J5QRB3</accession>
<feature type="region of interest" description="Disordered" evidence="1">
    <location>
        <begin position="1"/>
        <end position="69"/>
    </location>
</feature>
<evidence type="ECO:0000256" key="1">
    <source>
        <dbReference type="SAM" id="MobiDB-lite"/>
    </source>
</evidence>
<sequence length="69" mass="7631">MSDADPIGPVQRDAPLRPLDAGHDRPPRPRPPPRDSGRGQQRREPPAGEEHPGDDEEPRRRGGQIDELA</sequence>
<gene>
    <name evidence="2" type="ORF">GALL_382190</name>
</gene>
<name>A0A1J5QRB3_9ZZZZ</name>